<accession>A0A4P8XIU1</accession>
<feature type="domain" description="NAD(P)-binding" evidence="1">
    <location>
        <begin position="9"/>
        <end position="126"/>
    </location>
</feature>
<name>A0A4P8XIU1_9BACL</name>
<dbReference type="EMBL" id="CP040396">
    <property type="protein sequence ID" value="QCT01241.1"/>
    <property type="molecule type" value="Genomic_DNA"/>
</dbReference>
<evidence type="ECO:0000259" key="1">
    <source>
        <dbReference type="Pfam" id="PF13460"/>
    </source>
</evidence>
<sequence>MGITSLVMGATGLVGQEVTRQLLASDTVEEVRILVRREPDYKHPKLNVILVDWDELPRYKKAFEGVDQVFSCLGTTIKKAGSQEAFRKVDEEYVLSGAALALESGVPQFLAVSSMGASRSSKAFYSRVKGEVEEALSHLPFQGVHLFRPSLLLGDRSERRLGEDVASVLMRRLDFLFRGKLAPYRAVPASKVARAMVNISFSQTRGTHVYPNDVIHVLGDDTIQEQ</sequence>
<dbReference type="Proteomes" id="UP000300879">
    <property type="component" value="Chromosome"/>
</dbReference>
<dbReference type="OrthoDB" id="9798632at2"/>
<dbReference type="AlphaFoldDB" id="A0A4P8XIU1"/>
<proteinExistence type="predicted"/>
<gene>
    <name evidence="2" type="ORF">E6C60_0518</name>
</gene>
<dbReference type="PANTHER" id="PTHR14097:SF7">
    <property type="entry name" value="OXIDOREDUCTASE HTATIP2"/>
    <property type="match status" value="1"/>
</dbReference>
<reference evidence="2 3" key="1">
    <citation type="submission" date="2019-05" db="EMBL/GenBank/DDBJ databases">
        <authorList>
            <person name="Chen C."/>
        </authorList>
    </citation>
    <scope>NUCLEOTIDE SEQUENCE [LARGE SCALE GENOMIC DNA]</scope>
    <source>
        <strain evidence="2 3">HB172198</strain>
    </source>
</reference>
<protein>
    <submittedName>
        <fullName evidence="2">NAD dependent epimerase/dehydratase family protein</fullName>
    </submittedName>
</protein>
<dbReference type="InterPro" id="IPR016040">
    <property type="entry name" value="NAD(P)-bd_dom"/>
</dbReference>
<dbReference type="Gene3D" id="3.40.50.720">
    <property type="entry name" value="NAD(P)-binding Rossmann-like Domain"/>
    <property type="match status" value="1"/>
</dbReference>
<evidence type="ECO:0000313" key="2">
    <source>
        <dbReference type="EMBL" id="QCT01241.1"/>
    </source>
</evidence>
<dbReference type="InterPro" id="IPR036291">
    <property type="entry name" value="NAD(P)-bd_dom_sf"/>
</dbReference>
<evidence type="ECO:0000313" key="3">
    <source>
        <dbReference type="Proteomes" id="UP000300879"/>
    </source>
</evidence>
<organism evidence="2 3">
    <name type="scientific">Paenibacillus algicola</name>
    <dbReference type="NCBI Taxonomy" id="2565926"/>
    <lineage>
        <taxon>Bacteria</taxon>
        <taxon>Bacillati</taxon>
        <taxon>Bacillota</taxon>
        <taxon>Bacilli</taxon>
        <taxon>Bacillales</taxon>
        <taxon>Paenibacillaceae</taxon>
        <taxon>Paenibacillus</taxon>
    </lineage>
</organism>
<keyword evidence="3" id="KW-1185">Reference proteome</keyword>
<dbReference type="Pfam" id="PF13460">
    <property type="entry name" value="NAD_binding_10"/>
    <property type="match status" value="1"/>
</dbReference>
<dbReference type="SUPFAM" id="SSF51735">
    <property type="entry name" value="NAD(P)-binding Rossmann-fold domains"/>
    <property type="match status" value="1"/>
</dbReference>
<dbReference type="RefSeq" id="WP_138224326.1">
    <property type="nucleotide sequence ID" value="NZ_CP040396.1"/>
</dbReference>
<dbReference type="CDD" id="cd05250">
    <property type="entry name" value="CC3_like_SDR_a"/>
    <property type="match status" value="1"/>
</dbReference>
<dbReference type="KEGG" id="palo:E6C60_0518"/>
<dbReference type="PANTHER" id="PTHR14097">
    <property type="entry name" value="OXIDOREDUCTASE HTATIP2"/>
    <property type="match status" value="1"/>
</dbReference>